<dbReference type="KEGG" id="tut:107367765"/>
<dbReference type="OrthoDB" id="10255576at2759"/>
<dbReference type="GO" id="GO:0005739">
    <property type="term" value="C:mitochondrion"/>
    <property type="evidence" value="ECO:0007669"/>
    <property type="project" value="TreeGrafter"/>
</dbReference>
<dbReference type="PANTHER" id="PTHR32470">
    <property type="entry name" value="ADH DEHYDROGENASE [UBIQUINONE] 1 ALPHA SUBCOMPLEX ASSEMBLY FACTOR 2"/>
    <property type="match status" value="1"/>
</dbReference>
<organism evidence="3 4">
    <name type="scientific">Tetranychus urticae</name>
    <name type="common">Two-spotted spider mite</name>
    <dbReference type="NCBI Taxonomy" id="32264"/>
    <lineage>
        <taxon>Eukaryota</taxon>
        <taxon>Metazoa</taxon>
        <taxon>Ecdysozoa</taxon>
        <taxon>Arthropoda</taxon>
        <taxon>Chelicerata</taxon>
        <taxon>Arachnida</taxon>
        <taxon>Acari</taxon>
        <taxon>Acariformes</taxon>
        <taxon>Trombidiformes</taxon>
        <taxon>Prostigmata</taxon>
        <taxon>Eleutherengona</taxon>
        <taxon>Raphignathae</taxon>
        <taxon>Tetranychoidea</taxon>
        <taxon>Tetranychidae</taxon>
        <taxon>Tetranychus</taxon>
    </lineage>
</organism>
<evidence type="ECO:0000256" key="1">
    <source>
        <dbReference type="ARBA" id="ARBA00007355"/>
    </source>
</evidence>
<dbReference type="PANTHER" id="PTHR32470:SF2">
    <property type="entry name" value="NADH DEHYDROGENASE [UBIQUINONE] 1 ALPHA SUBCOMPLEX ASSEMBLY FACTOR 2"/>
    <property type="match status" value="1"/>
</dbReference>
<dbReference type="HOGENOM" id="CLU_1373828_0_0_1"/>
<evidence type="ECO:0008006" key="5">
    <source>
        <dbReference type="Google" id="ProtNLM"/>
    </source>
</evidence>
<sequence length="199" mass="23473">MTSVKYLPGLWTRFRQWWNLSRSADKSAGQMVYKGEDLNGNYYFETMDKSGRIFRFVEPKNLKTSDIPMIPEINISPEWIRWLRKTREEPPTEEEMIRNAAIALIKKQKAAQLEMEERKNWPELDAKLQLIEAERDFHPKSFFPLYRDLEVNPGQTYLLNRGFYIADLPDNPNLLEQEARQKLSPGESKDVKSTDDTQK</sequence>
<dbReference type="STRING" id="32264.T1KVP7"/>
<dbReference type="AlphaFoldDB" id="T1KVP7"/>
<protein>
    <recommendedName>
        <fullName evidence="5">NADH dehydrogenase [ubiquinone] 1 alpha subcomplex subunit 12</fullName>
    </recommendedName>
</protein>
<dbReference type="EnsemblMetazoa" id="tetur23g01410.1">
    <property type="protein sequence ID" value="tetur23g01410.1"/>
    <property type="gene ID" value="tetur23g01410"/>
</dbReference>
<dbReference type="Pfam" id="PF05071">
    <property type="entry name" value="NDUFA12"/>
    <property type="match status" value="1"/>
</dbReference>
<dbReference type="GO" id="GO:0045271">
    <property type="term" value="C:respiratory chain complex I"/>
    <property type="evidence" value="ECO:0007669"/>
    <property type="project" value="InterPro"/>
</dbReference>
<gene>
    <name evidence="3" type="primary">107367765</name>
</gene>
<feature type="compositionally biased region" description="Basic and acidic residues" evidence="2">
    <location>
        <begin position="177"/>
        <end position="199"/>
    </location>
</feature>
<evidence type="ECO:0000256" key="2">
    <source>
        <dbReference type="SAM" id="MobiDB-lite"/>
    </source>
</evidence>
<evidence type="ECO:0000313" key="3">
    <source>
        <dbReference type="EnsemblMetazoa" id="tetur23g01410.1"/>
    </source>
</evidence>
<proteinExistence type="inferred from homology"/>
<keyword evidence="4" id="KW-1185">Reference proteome</keyword>
<reference evidence="4" key="1">
    <citation type="submission" date="2011-08" db="EMBL/GenBank/DDBJ databases">
        <authorList>
            <person name="Rombauts S."/>
        </authorList>
    </citation>
    <scope>NUCLEOTIDE SEQUENCE</scope>
    <source>
        <strain evidence="4">London</strain>
    </source>
</reference>
<dbReference type="SUPFAM" id="SSF53448">
    <property type="entry name" value="Nucleotide-diphospho-sugar transferases"/>
    <property type="match status" value="1"/>
</dbReference>
<comment type="similarity">
    <text evidence="1">Belongs to the complex I NDUFA12 subunit family.</text>
</comment>
<accession>T1KVP7</accession>
<dbReference type="EMBL" id="CAEY01000613">
    <property type="status" value="NOT_ANNOTATED_CDS"/>
    <property type="molecule type" value="Genomic_DNA"/>
</dbReference>
<dbReference type="InterPro" id="IPR052618">
    <property type="entry name" value="ComplexI_NDUFA12"/>
</dbReference>
<dbReference type="OMA" id="WPELDAK"/>
<dbReference type="InterPro" id="IPR007763">
    <property type="entry name" value="NDUFA12"/>
</dbReference>
<evidence type="ECO:0000313" key="4">
    <source>
        <dbReference type="Proteomes" id="UP000015104"/>
    </source>
</evidence>
<name>T1KVP7_TETUR</name>
<dbReference type="GO" id="GO:0032981">
    <property type="term" value="P:mitochondrial respiratory chain complex I assembly"/>
    <property type="evidence" value="ECO:0007669"/>
    <property type="project" value="TreeGrafter"/>
</dbReference>
<dbReference type="Proteomes" id="UP000015104">
    <property type="component" value="Unassembled WGS sequence"/>
</dbReference>
<feature type="region of interest" description="Disordered" evidence="2">
    <location>
        <begin position="175"/>
        <end position="199"/>
    </location>
</feature>
<reference evidence="3" key="2">
    <citation type="submission" date="2015-06" db="UniProtKB">
        <authorList>
            <consortium name="EnsemblMetazoa"/>
        </authorList>
    </citation>
    <scope>IDENTIFICATION</scope>
</reference>
<dbReference type="InterPro" id="IPR029044">
    <property type="entry name" value="Nucleotide-diphossugar_trans"/>
</dbReference>